<organism evidence="1 2">
    <name type="scientific">Ancylostoma ceylanicum</name>
    <dbReference type="NCBI Taxonomy" id="53326"/>
    <lineage>
        <taxon>Eukaryota</taxon>
        <taxon>Metazoa</taxon>
        <taxon>Ecdysozoa</taxon>
        <taxon>Nematoda</taxon>
        <taxon>Chromadorea</taxon>
        <taxon>Rhabditida</taxon>
        <taxon>Rhabditina</taxon>
        <taxon>Rhabditomorpha</taxon>
        <taxon>Strongyloidea</taxon>
        <taxon>Ancylostomatidae</taxon>
        <taxon>Ancylostomatinae</taxon>
        <taxon>Ancylostoma</taxon>
    </lineage>
</organism>
<reference evidence="2" key="1">
    <citation type="journal article" date="2015" name="Nat. Genet.">
        <title>The genome and transcriptome of the zoonotic hookworm Ancylostoma ceylanicum identify infection-specific gene families.</title>
        <authorList>
            <person name="Schwarz E.M."/>
            <person name="Hu Y."/>
            <person name="Antoshechkin I."/>
            <person name="Miller M.M."/>
            <person name="Sternberg P.W."/>
            <person name="Aroian R.V."/>
        </authorList>
    </citation>
    <scope>NUCLEOTIDE SEQUENCE</scope>
    <source>
        <strain evidence="2">HY135</strain>
    </source>
</reference>
<keyword evidence="2" id="KW-1185">Reference proteome</keyword>
<gene>
    <name evidence="1" type="primary">Acey_s0034.g2888</name>
    <name evidence="1" type="ORF">Y032_0034g2888</name>
</gene>
<evidence type="ECO:0000313" key="1">
    <source>
        <dbReference type="EMBL" id="EYC16259.1"/>
    </source>
</evidence>
<proteinExistence type="predicted"/>
<dbReference type="Proteomes" id="UP000024635">
    <property type="component" value="Unassembled WGS sequence"/>
</dbReference>
<accession>A0A016ULI5</accession>
<dbReference type="AlphaFoldDB" id="A0A016ULI5"/>
<sequence length="148" mass="17434">MVNPVYIHKFYRLFLPKPSLVGSYNNYKEKQAIKLNENAALIRDQLLSLPRRLTQCQWSRCCDKIIVETNRLYISQALTLSIKHLRVAANQGPGGRVHRYLWRILPTICFTNHATRQAPKMRYRQLFYSRHVLTCFQLSIALNSHYLT</sequence>
<name>A0A016ULI5_9BILA</name>
<dbReference type="EMBL" id="JARK01001370">
    <property type="protein sequence ID" value="EYC16259.1"/>
    <property type="molecule type" value="Genomic_DNA"/>
</dbReference>
<comment type="caution">
    <text evidence="1">The sequence shown here is derived from an EMBL/GenBank/DDBJ whole genome shotgun (WGS) entry which is preliminary data.</text>
</comment>
<protein>
    <submittedName>
        <fullName evidence="1">Uncharacterized protein</fullName>
    </submittedName>
</protein>
<evidence type="ECO:0000313" key="2">
    <source>
        <dbReference type="Proteomes" id="UP000024635"/>
    </source>
</evidence>